<keyword evidence="6" id="KW-0964">Secreted</keyword>
<dbReference type="GO" id="GO:0030225">
    <property type="term" value="P:macrophage differentiation"/>
    <property type="evidence" value="ECO:0007669"/>
    <property type="project" value="Ensembl"/>
</dbReference>
<reference evidence="14" key="1">
    <citation type="submission" date="2025-08" db="UniProtKB">
        <authorList>
            <consortium name="Ensembl"/>
        </authorList>
    </citation>
    <scope>IDENTIFICATION</scope>
</reference>
<dbReference type="PRINTS" id="PR00693">
    <property type="entry name" value="GMCSFACTOR"/>
</dbReference>
<evidence type="ECO:0000256" key="13">
    <source>
        <dbReference type="SAM" id="SignalP"/>
    </source>
</evidence>
<evidence type="ECO:0000256" key="2">
    <source>
        <dbReference type="ARBA" id="ARBA00004613"/>
    </source>
</evidence>
<dbReference type="SUPFAM" id="SSF47266">
    <property type="entry name" value="4-helical cytokines"/>
    <property type="match status" value="1"/>
</dbReference>
<dbReference type="GO" id="GO:2001240">
    <property type="term" value="P:negative regulation of extrinsic apoptotic signaling pathway in absence of ligand"/>
    <property type="evidence" value="ECO:0007669"/>
    <property type="project" value="Ensembl"/>
</dbReference>
<protein>
    <recommendedName>
        <fullName evidence="4">Granulocyte-macrophage colony-stimulating factor</fullName>
    </recommendedName>
    <alternativeName>
        <fullName evidence="12">Colony-stimulating factor</fullName>
    </alternativeName>
</protein>
<dbReference type="GO" id="GO:0030223">
    <property type="term" value="P:neutrophil differentiation"/>
    <property type="evidence" value="ECO:0007669"/>
    <property type="project" value="Ensembl"/>
</dbReference>
<dbReference type="GO" id="GO:0097011">
    <property type="term" value="P:cellular response to granulocyte macrophage colony-stimulating factor stimulus"/>
    <property type="evidence" value="ECO:0007669"/>
    <property type="project" value="Ensembl"/>
</dbReference>
<dbReference type="GO" id="GO:0038157">
    <property type="term" value="P:granulocyte-macrophage colony-stimulating factor signaling pathway"/>
    <property type="evidence" value="ECO:0007669"/>
    <property type="project" value="Ensembl"/>
</dbReference>
<dbReference type="Ensembl" id="ENSJJAT00000024561.1">
    <property type="protein sequence ID" value="ENSJJAP00000018032.1"/>
    <property type="gene ID" value="ENSJJAG00000019419.1"/>
</dbReference>
<dbReference type="RefSeq" id="XP_004666636.1">
    <property type="nucleotide sequence ID" value="XM_004666579.2"/>
</dbReference>
<dbReference type="AlphaFoldDB" id="A0A8C5KYZ0"/>
<dbReference type="GO" id="GO:0010744">
    <property type="term" value="P:positive regulation of macrophage derived foam cell differentiation"/>
    <property type="evidence" value="ECO:0007669"/>
    <property type="project" value="Ensembl"/>
</dbReference>
<proteinExistence type="inferred from homology"/>
<dbReference type="GO" id="GO:0005125">
    <property type="term" value="F:cytokine activity"/>
    <property type="evidence" value="ECO:0007669"/>
    <property type="project" value="UniProtKB-KW"/>
</dbReference>
<dbReference type="GO" id="GO:0030526">
    <property type="term" value="C:granulocyte macrophage colony-stimulating factor receptor complex"/>
    <property type="evidence" value="ECO:0007669"/>
    <property type="project" value="Ensembl"/>
</dbReference>
<dbReference type="SMART" id="SM00040">
    <property type="entry name" value="CSF2"/>
    <property type="match status" value="1"/>
</dbReference>
<evidence type="ECO:0000256" key="4">
    <source>
        <dbReference type="ARBA" id="ARBA00018697"/>
    </source>
</evidence>
<evidence type="ECO:0000256" key="5">
    <source>
        <dbReference type="ARBA" id="ARBA00022514"/>
    </source>
</evidence>
<reference evidence="14" key="2">
    <citation type="submission" date="2025-09" db="UniProtKB">
        <authorList>
            <consortium name="Ensembl"/>
        </authorList>
    </citation>
    <scope>IDENTIFICATION</scope>
</reference>
<evidence type="ECO:0000256" key="8">
    <source>
        <dbReference type="ARBA" id="ARBA00023030"/>
    </source>
</evidence>
<dbReference type="GO" id="GO:0008283">
    <property type="term" value="P:cell population proliferation"/>
    <property type="evidence" value="ECO:0007669"/>
    <property type="project" value="Ensembl"/>
</dbReference>
<evidence type="ECO:0000256" key="7">
    <source>
        <dbReference type="ARBA" id="ARBA00022729"/>
    </source>
</evidence>
<dbReference type="GO" id="GO:0001892">
    <property type="term" value="P:embryonic placenta development"/>
    <property type="evidence" value="ECO:0007669"/>
    <property type="project" value="Ensembl"/>
</dbReference>
<dbReference type="GeneID" id="101610369"/>
<gene>
    <name evidence="14" type="primary">Csf2</name>
</gene>
<keyword evidence="8" id="KW-0339">Growth factor</keyword>
<comment type="similarity">
    <text evidence="3">Belongs to the GM-CSF family.</text>
</comment>
<dbReference type="OrthoDB" id="9633166at2759"/>
<dbReference type="GO" id="GO:0005615">
    <property type="term" value="C:extracellular space"/>
    <property type="evidence" value="ECO:0007669"/>
    <property type="project" value="UniProtKB-KW"/>
</dbReference>
<dbReference type="GO" id="GO:0032747">
    <property type="term" value="P:positive regulation of interleukin-23 production"/>
    <property type="evidence" value="ECO:0007669"/>
    <property type="project" value="Ensembl"/>
</dbReference>
<comment type="function">
    <text evidence="1">Cytokine that stimulates the growth and differentiation of hematopoietic precursor cells from various lineages, including granulocytes, macrophages, eosinophils and erythrocytes.</text>
</comment>
<evidence type="ECO:0000256" key="12">
    <source>
        <dbReference type="ARBA" id="ARBA00029601"/>
    </source>
</evidence>
<dbReference type="InterPro" id="IPR000773">
    <property type="entry name" value="GM_colony-stim-fac"/>
</dbReference>
<comment type="subunit">
    <text evidence="11">Monomer. The signaling GM-CSF receptor complex is a dodecamer of two head-to-head hexamers of two alpha, two beta, and two ligand subunits.</text>
</comment>
<keyword evidence="10" id="KW-0325">Glycoprotein</keyword>
<dbReference type="OMA" id="SCETQII"/>
<evidence type="ECO:0000256" key="10">
    <source>
        <dbReference type="ARBA" id="ARBA00023180"/>
    </source>
</evidence>
<comment type="subcellular location">
    <subcellularLocation>
        <location evidence="2">Secreted</location>
    </subcellularLocation>
</comment>
<keyword evidence="5" id="KW-0202">Cytokine</keyword>
<dbReference type="GO" id="GO:0006955">
    <property type="term" value="P:immune response"/>
    <property type="evidence" value="ECO:0007669"/>
    <property type="project" value="InterPro"/>
</dbReference>
<evidence type="ECO:0000256" key="1">
    <source>
        <dbReference type="ARBA" id="ARBA00003164"/>
    </source>
</evidence>
<evidence type="ECO:0000313" key="15">
    <source>
        <dbReference type="Proteomes" id="UP000694385"/>
    </source>
</evidence>
<dbReference type="PANTHER" id="PTHR10059">
    <property type="entry name" value="GRANULOCYTE-MACROPHAGE COLONY-STIMULATING FACTOR GM-CSF"/>
    <property type="match status" value="1"/>
</dbReference>
<dbReference type="GO" id="GO:0005129">
    <property type="term" value="F:granulocyte macrophage colony-stimulating factor receptor binding"/>
    <property type="evidence" value="ECO:0007669"/>
    <property type="project" value="InterPro"/>
</dbReference>
<keyword evidence="7 13" id="KW-0732">Signal</keyword>
<dbReference type="Gene3D" id="1.20.1250.10">
    <property type="match status" value="1"/>
</dbReference>
<keyword evidence="15" id="KW-1185">Reference proteome</keyword>
<evidence type="ECO:0000256" key="9">
    <source>
        <dbReference type="ARBA" id="ARBA00023157"/>
    </source>
</evidence>
<dbReference type="Pfam" id="PF01109">
    <property type="entry name" value="GM_CSF"/>
    <property type="match status" value="1"/>
</dbReference>
<feature type="signal peptide" evidence="13">
    <location>
        <begin position="1"/>
        <end position="17"/>
    </location>
</feature>
<dbReference type="InterPro" id="IPR009079">
    <property type="entry name" value="4_helix_cytokine-like_core"/>
</dbReference>
<evidence type="ECO:0000256" key="3">
    <source>
        <dbReference type="ARBA" id="ARBA00009378"/>
    </source>
</evidence>
<feature type="chain" id="PRO_5034513477" description="Granulocyte-macrophage colony-stimulating factor" evidence="13">
    <location>
        <begin position="18"/>
        <end position="144"/>
    </location>
</feature>
<accession>A0A8C5KYZ0</accession>
<dbReference type="GO" id="GO:0071803">
    <property type="term" value="P:positive regulation of podosome assembly"/>
    <property type="evidence" value="ECO:0007669"/>
    <property type="project" value="Ensembl"/>
</dbReference>
<dbReference type="CTD" id="1437"/>
<name>A0A8C5KYZ0_JACJA</name>
<organism evidence="14 15">
    <name type="scientific">Jaculus jaculus</name>
    <name type="common">Lesser Egyptian jerboa</name>
    <dbReference type="NCBI Taxonomy" id="51337"/>
    <lineage>
        <taxon>Eukaryota</taxon>
        <taxon>Metazoa</taxon>
        <taxon>Chordata</taxon>
        <taxon>Craniata</taxon>
        <taxon>Vertebrata</taxon>
        <taxon>Euteleostomi</taxon>
        <taxon>Mammalia</taxon>
        <taxon>Eutheria</taxon>
        <taxon>Euarchontoglires</taxon>
        <taxon>Glires</taxon>
        <taxon>Rodentia</taxon>
        <taxon>Myomorpha</taxon>
        <taxon>Dipodoidea</taxon>
        <taxon>Dipodidae</taxon>
        <taxon>Dipodinae</taxon>
        <taxon>Jaculus</taxon>
    </lineage>
</organism>
<dbReference type="Proteomes" id="UP000694385">
    <property type="component" value="Unassembled WGS sequence"/>
</dbReference>
<dbReference type="GO" id="GO:0045892">
    <property type="term" value="P:negative regulation of DNA-templated transcription"/>
    <property type="evidence" value="ECO:0007669"/>
    <property type="project" value="Ensembl"/>
</dbReference>
<dbReference type="GO" id="GO:0007259">
    <property type="term" value="P:cell surface receptor signaling pathway via JAK-STAT"/>
    <property type="evidence" value="ECO:0007669"/>
    <property type="project" value="Ensembl"/>
</dbReference>
<dbReference type="GO" id="GO:0043011">
    <property type="term" value="P:myeloid dendritic cell differentiation"/>
    <property type="evidence" value="ECO:0007669"/>
    <property type="project" value="Ensembl"/>
</dbReference>
<dbReference type="PROSITE" id="PS00702">
    <property type="entry name" value="GM_CSF"/>
    <property type="match status" value="1"/>
</dbReference>
<evidence type="ECO:0000256" key="11">
    <source>
        <dbReference type="ARBA" id="ARBA00025874"/>
    </source>
</evidence>
<keyword evidence="9" id="KW-1015">Disulfide bond</keyword>
<dbReference type="PANTHER" id="PTHR10059:SF0">
    <property type="entry name" value="GRANULOCYTE-MACROPHAGE COLONY-STIMULATING FACTOR"/>
    <property type="match status" value="1"/>
</dbReference>
<evidence type="ECO:0000256" key="6">
    <source>
        <dbReference type="ARBA" id="ARBA00022525"/>
    </source>
</evidence>
<dbReference type="GeneTree" id="ENSGT00390000013425"/>
<dbReference type="GO" id="GO:0030224">
    <property type="term" value="P:monocyte differentiation"/>
    <property type="evidence" value="ECO:0007669"/>
    <property type="project" value="Ensembl"/>
</dbReference>
<dbReference type="GO" id="GO:0070665">
    <property type="term" value="P:positive regulation of leukocyte proliferation"/>
    <property type="evidence" value="ECO:0007669"/>
    <property type="project" value="Ensembl"/>
</dbReference>
<sequence length="144" mass="16360">MWLQNLLFLSTVVYSFSAPTRSPSSVIQPWKHVAVIKEAQSLLKGSHDTAAVMSETVEVVSEDLIYEEPTCVQTRLKVFQRGLRGSLIGLNESLTTIANHYQQNCPPTRETSCETQNTTFKAFKKNLKDFLFEIPLHCWDPVQE</sequence>
<evidence type="ECO:0000313" key="14">
    <source>
        <dbReference type="Ensembl" id="ENSJJAP00000018032.1"/>
    </source>
</evidence>
<dbReference type="GO" id="GO:0008083">
    <property type="term" value="F:growth factor activity"/>
    <property type="evidence" value="ECO:0007669"/>
    <property type="project" value="UniProtKB-KW"/>
</dbReference>